<sequence length="32" mass="3687">MPSNTNFNNVLKMKEQTAISCGKHDSEKEKYN</sequence>
<reference evidence="1 2" key="1">
    <citation type="submission" date="2017-12" db="EMBL/GenBank/DDBJ databases">
        <title>Phylogenetic diversity of female urinary microbiome.</title>
        <authorList>
            <person name="Thomas-White K."/>
            <person name="Wolfe A.J."/>
        </authorList>
    </citation>
    <scope>NUCLEOTIDE SEQUENCE [LARGE SCALE GENOMIC DNA]</scope>
    <source>
        <strain evidence="1 2">UMB0733</strain>
    </source>
</reference>
<organism evidence="1 2">
    <name type="scientific">Streptococcus macedonicus</name>
    <name type="common">Streptococcus gallolyticus macedonicus</name>
    <dbReference type="NCBI Taxonomy" id="59310"/>
    <lineage>
        <taxon>Bacteria</taxon>
        <taxon>Bacillati</taxon>
        <taxon>Bacillota</taxon>
        <taxon>Bacilli</taxon>
        <taxon>Lactobacillales</taxon>
        <taxon>Streptococcaceae</taxon>
        <taxon>Streptococcus</taxon>
    </lineage>
</organism>
<evidence type="ECO:0000313" key="2">
    <source>
        <dbReference type="Proteomes" id="UP000235073"/>
    </source>
</evidence>
<evidence type="ECO:0000313" key="1">
    <source>
        <dbReference type="EMBL" id="PLA54408.1"/>
    </source>
</evidence>
<dbReference type="EMBL" id="PKIB01000002">
    <property type="protein sequence ID" value="PLA54408.1"/>
    <property type="molecule type" value="Genomic_DNA"/>
</dbReference>
<accession>A0A2I1YHQ8</accession>
<dbReference type="Proteomes" id="UP000235073">
    <property type="component" value="Unassembled WGS sequence"/>
</dbReference>
<protein>
    <submittedName>
        <fullName evidence="1">Deoxyribonuclease</fullName>
    </submittedName>
</protein>
<proteinExistence type="predicted"/>
<gene>
    <name evidence="1" type="ORF">CYK21_04065</name>
</gene>
<dbReference type="AlphaFoldDB" id="A0A2I1YHQ8"/>
<comment type="caution">
    <text evidence="1">The sequence shown here is derived from an EMBL/GenBank/DDBJ whole genome shotgun (WGS) entry which is preliminary data.</text>
</comment>
<name>A0A2I1YHQ8_STRMC</name>